<sequence length="80" mass="8870">LFGLDAADFIPAWWGIIQPQQWEYIPFGGGQRACLGKEKVLAEAVFVLARLAQSFKSLVSRDSKAWKEVVMLTAKNVNGC</sequence>
<evidence type="ECO:0000256" key="5">
    <source>
        <dbReference type="ARBA" id="ARBA00023004"/>
    </source>
</evidence>
<name>A0A6A6WSU9_9PLEO</name>
<organism evidence="8 9">
    <name type="scientific">Melanomma pulvis-pyrius CBS 109.77</name>
    <dbReference type="NCBI Taxonomy" id="1314802"/>
    <lineage>
        <taxon>Eukaryota</taxon>
        <taxon>Fungi</taxon>
        <taxon>Dikarya</taxon>
        <taxon>Ascomycota</taxon>
        <taxon>Pezizomycotina</taxon>
        <taxon>Dothideomycetes</taxon>
        <taxon>Pleosporomycetidae</taxon>
        <taxon>Pleosporales</taxon>
        <taxon>Melanommataceae</taxon>
        <taxon>Melanomma</taxon>
    </lineage>
</organism>
<keyword evidence="3 7" id="KW-0479">Metal-binding</keyword>
<dbReference type="GO" id="GO:0005506">
    <property type="term" value="F:iron ion binding"/>
    <property type="evidence" value="ECO:0007669"/>
    <property type="project" value="InterPro"/>
</dbReference>
<comment type="cofactor">
    <cofactor evidence="1">
        <name>heme</name>
        <dbReference type="ChEBI" id="CHEBI:30413"/>
    </cofactor>
</comment>
<accession>A0A6A6WSU9</accession>
<gene>
    <name evidence="8" type="ORF">K505DRAFT_258188</name>
</gene>
<evidence type="ECO:0000313" key="9">
    <source>
        <dbReference type="Proteomes" id="UP000799757"/>
    </source>
</evidence>
<dbReference type="Proteomes" id="UP000799757">
    <property type="component" value="Unassembled WGS sequence"/>
</dbReference>
<proteinExistence type="inferred from homology"/>
<dbReference type="Gene3D" id="1.10.630.10">
    <property type="entry name" value="Cytochrome P450"/>
    <property type="match status" value="1"/>
</dbReference>
<evidence type="ECO:0000313" key="8">
    <source>
        <dbReference type="EMBL" id="KAF2787220.1"/>
    </source>
</evidence>
<keyword evidence="7" id="KW-0349">Heme</keyword>
<dbReference type="InterPro" id="IPR017972">
    <property type="entry name" value="Cyt_P450_CS"/>
</dbReference>
<evidence type="ECO:0000256" key="4">
    <source>
        <dbReference type="ARBA" id="ARBA00023002"/>
    </source>
</evidence>
<evidence type="ECO:0000256" key="7">
    <source>
        <dbReference type="RuleBase" id="RU000461"/>
    </source>
</evidence>
<protein>
    <submittedName>
        <fullName evidence="8">Putative cytochrome 52A13</fullName>
    </submittedName>
</protein>
<evidence type="ECO:0000256" key="6">
    <source>
        <dbReference type="ARBA" id="ARBA00023033"/>
    </source>
</evidence>
<evidence type="ECO:0000256" key="1">
    <source>
        <dbReference type="ARBA" id="ARBA00001971"/>
    </source>
</evidence>
<dbReference type="PANTHER" id="PTHR24287">
    <property type="entry name" value="P450, PUTATIVE (EUROFUNG)-RELATED"/>
    <property type="match status" value="1"/>
</dbReference>
<comment type="similarity">
    <text evidence="2 7">Belongs to the cytochrome P450 family.</text>
</comment>
<dbReference type="EMBL" id="MU002346">
    <property type="protein sequence ID" value="KAF2787220.1"/>
    <property type="molecule type" value="Genomic_DNA"/>
</dbReference>
<keyword evidence="6 7" id="KW-0503">Monooxygenase</keyword>
<feature type="non-terminal residue" evidence="8">
    <location>
        <position position="1"/>
    </location>
</feature>
<dbReference type="GO" id="GO:0020037">
    <property type="term" value="F:heme binding"/>
    <property type="evidence" value="ECO:0007669"/>
    <property type="project" value="InterPro"/>
</dbReference>
<keyword evidence="5 7" id="KW-0408">Iron</keyword>
<dbReference type="AlphaFoldDB" id="A0A6A6WSU9"/>
<dbReference type="SUPFAM" id="SSF48264">
    <property type="entry name" value="Cytochrome P450"/>
    <property type="match status" value="1"/>
</dbReference>
<dbReference type="InterPro" id="IPR001128">
    <property type="entry name" value="Cyt_P450"/>
</dbReference>
<dbReference type="InterPro" id="IPR047146">
    <property type="entry name" value="Cyt_P450_E_CYP52_fungi"/>
</dbReference>
<dbReference type="OrthoDB" id="1470350at2759"/>
<keyword evidence="4 7" id="KW-0560">Oxidoreductase</keyword>
<keyword evidence="9" id="KW-1185">Reference proteome</keyword>
<reference evidence="8" key="1">
    <citation type="journal article" date="2020" name="Stud. Mycol.">
        <title>101 Dothideomycetes genomes: a test case for predicting lifestyles and emergence of pathogens.</title>
        <authorList>
            <person name="Haridas S."/>
            <person name="Albert R."/>
            <person name="Binder M."/>
            <person name="Bloem J."/>
            <person name="Labutti K."/>
            <person name="Salamov A."/>
            <person name="Andreopoulos B."/>
            <person name="Baker S."/>
            <person name="Barry K."/>
            <person name="Bills G."/>
            <person name="Bluhm B."/>
            <person name="Cannon C."/>
            <person name="Castanera R."/>
            <person name="Culley D."/>
            <person name="Daum C."/>
            <person name="Ezra D."/>
            <person name="Gonzalez J."/>
            <person name="Henrissat B."/>
            <person name="Kuo A."/>
            <person name="Liang C."/>
            <person name="Lipzen A."/>
            <person name="Lutzoni F."/>
            <person name="Magnuson J."/>
            <person name="Mondo S."/>
            <person name="Nolan M."/>
            <person name="Ohm R."/>
            <person name="Pangilinan J."/>
            <person name="Park H.-J."/>
            <person name="Ramirez L."/>
            <person name="Alfaro M."/>
            <person name="Sun H."/>
            <person name="Tritt A."/>
            <person name="Yoshinaga Y."/>
            <person name="Zwiers L.-H."/>
            <person name="Turgeon B."/>
            <person name="Goodwin S."/>
            <person name="Spatafora J."/>
            <person name="Crous P."/>
            <person name="Grigoriev I."/>
        </authorList>
    </citation>
    <scope>NUCLEOTIDE SEQUENCE</scope>
    <source>
        <strain evidence="8">CBS 109.77</strain>
    </source>
</reference>
<dbReference type="InterPro" id="IPR036396">
    <property type="entry name" value="Cyt_P450_sf"/>
</dbReference>
<evidence type="ECO:0000256" key="3">
    <source>
        <dbReference type="ARBA" id="ARBA00022723"/>
    </source>
</evidence>
<dbReference type="PROSITE" id="PS00086">
    <property type="entry name" value="CYTOCHROME_P450"/>
    <property type="match status" value="1"/>
</dbReference>
<evidence type="ECO:0000256" key="2">
    <source>
        <dbReference type="ARBA" id="ARBA00010617"/>
    </source>
</evidence>
<dbReference type="Pfam" id="PF00067">
    <property type="entry name" value="p450"/>
    <property type="match status" value="1"/>
</dbReference>
<dbReference type="PANTHER" id="PTHR24287:SF17">
    <property type="entry name" value="P450, PUTATIVE (EUROFUNG)-RELATED"/>
    <property type="match status" value="1"/>
</dbReference>
<dbReference type="GO" id="GO:0016705">
    <property type="term" value="F:oxidoreductase activity, acting on paired donors, with incorporation or reduction of molecular oxygen"/>
    <property type="evidence" value="ECO:0007669"/>
    <property type="project" value="InterPro"/>
</dbReference>
<dbReference type="GO" id="GO:0004497">
    <property type="term" value="F:monooxygenase activity"/>
    <property type="evidence" value="ECO:0007669"/>
    <property type="project" value="UniProtKB-KW"/>
</dbReference>